<name>A0A921JSL3_9ACTN</name>
<proteinExistence type="inferred from homology"/>
<evidence type="ECO:0000313" key="11">
    <source>
        <dbReference type="Proteomes" id="UP000712713"/>
    </source>
</evidence>
<dbReference type="SUPFAM" id="SSF56112">
    <property type="entry name" value="Protein kinase-like (PK-like)"/>
    <property type="match status" value="1"/>
</dbReference>
<dbReference type="EMBL" id="DYZF01000292">
    <property type="protein sequence ID" value="HJE52613.1"/>
    <property type="molecule type" value="Genomic_DNA"/>
</dbReference>
<evidence type="ECO:0000259" key="9">
    <source>
        <dbReference type="PROSITE" id="PS50011"/>
    </source>
</evidence>
<dbReference type="GO" id="GO:0004674">
    <property type="term" value="F:protein serine/threonine kinase activity"/>
    <property type="evidence" value="ECO:0007669"/>
    <property type="project" value="UniProtKB-KW"/>
</dbReference>
<protein>
    <recommendedName>
        <fullName evidence="2">non-specific serine/threonine protein kinase</fullName>
        <ecNumber evidence="2">2.7.11.1</ecNumber>
    </recommendedName>
</protein>
<evidence type="ECO:0000313" key="10">
    <source>
        <dbReference type="EMBL" id="HJE52613.1"/>
    </source>
</evidence>
<dbReference type="InterPro" id="IPR000719">
    <property type="entry name" value="Prot_kinase_dom"/>
</dbReference>
<evidence type="ECO:0000256" key="7">
    <source>
        <dbReference type="PROSITE-ProRule" id="PRU10141"/>
    </source>
</evidence>
<comment type="caution">
    <text evidence="10">The sequence shown here is derived from an EMBL/GenBank/DDBJ whole genome shotgun (WGS) entry which is preliminary data.</text>
</comment>
<organism evidence="10 11">
    <name type="scientific">Tessaracoccus flavescens</name>
    <dbReference type="NCBI Taxonomy" id="399497"/>
    <lineage>
        <taxon>Bacteria</taxon>
        <taxon>Bacillati</taxon>
        <taxon>Actinomycetota</taxon>
        <taxon>Actinomycetes</taxon>
        <taxon>Propionibacteriales</taxon>
        <taxon>Propionibacteriaceae</taxon>
        <taxon>Tessaracoccus</taxon>
    </lineage>
</organism>
<dbReference type="PANTHER" id="PTHR43671:SF13">
    <property type="entry name" value="SERINE_THREONINE-PROTEIN KINASE NEK2"/>
    <property type="match status" value="1"/>
</dbReference>
<dbReference type="InterPro" id="IPR050660">
    <property type="entry name" value="NEK_Ser/Thr_kinase"/>
</dbReference>
<reference evidence="10" key="1">
    <citation type="journal article" date="2021" name="PeerJ">
        <title>Extensive microbial diversity within the chicken gut microbiome revealed by metagenomics and culture.</title>
        <authorList>
            <person name="Gilroy R."/>
            <person name="Ravi A."/>
            <person name="Getino M."/>
            <person name="Pursley I."/>
            <person name="Horton D.L."/>
            <person name="Alikhan N.F."/>
            <person name="Baker D."/>
            <person name="Gharbi K."/>
            <person name="Hall N."/>
            <person name="Watson M."/>
            <person name="Adriaenssens E.M."/>
            <person name="Foster-Nyarko E."/>
            <person name="Jarju S."/>
            <person name="Secka A."/>
            <person name="Antonio M."/>
            <person name="Oren A."/>
            <person name="Chaudhuri R.R."/>
            <person name="La Ragione R."/>
            <person name="Hildebrand F."/>
            <person name="Pallen M.J."/>
        </authorList>
    </citation>
    <scope>NUCLEOTIDE SEQUENCE</scope>
    <source>
        <strain evidence="10">ChiGjej3B3-7470</strain>
    </source>
</reference>
<dbReference type="Proteomes" id="UP000712713">
    <property type="component" value="Unassembled WGS sequence"/>
</dbReference>
<comment type="similarity">
    <text evidence="1">Belongs to the protein kinase superfamily. NEK Ser/Thr protein kinase family. NIMA subfamily.</text>
</comment>
<keyword evidence="5 10" id="KW-0418">Kinase</keyword>
<dbReference type="InterPro" id="IPR008271">
    <property type="entry name" value="Ser/Thr_kinase_AS"/>
</dbReference>
<evidence type="ECO:0000256" key="4">
    <source>
        <dbReference type="ARBA" id="ARBA00022741"/>
    </source>
</evidence>
<reference evidence="10" key="2">
    <citation type="submission" date="2021-09" db="EMBL/GenBank/DDBJ databases">
        <authorList>
            <person name="Gilroy R."/>
        </authorList>
    </citation>
    <scope>NUCLEOTIDE SEQUENCE</scope>
    <source>
        <strain evidence="10">ChiGjej3B3-7470</strain>
    </source>
</reference>
<dbReference type="CDD" id="cd14014">
    <property type="entry name" value="STKc_PknB_like"/>
    <property type="match status" value="1"/>
</dbReference>
<feature type="transmembrane region" description="Helical" evidence="8">
    <location>
        <begin position="319"/>
        <end position="344"/>
    </location>
</feature>
<dbReference type="InterPro" id="IPR017441">
    <property type="entry name" value="Protein_kinase_ATP_BS"/>
</dbReference>
<evidence type="ECO:0000256" key="3">
    <source>
        <dbReference type="ARBA" id="ARBA00022679"/>
    </source>
</evidence>
<evidence type="ECO:0000256" key="5">
    <source>
        <dbReference type="ARBA" id="ARBA00022777"/>
    </source>
</evidence>
<dbReference type="GO" id="GO:0005524">
    <property type="term" value="F:ATP binding"/>
    <property type="evidence" value="ECO:0007669"/>
    <property type="project" value="UniProtKB-UniRule"/>
</dbReference>
<dbReference type="PANTHER" id="PTHR43671">
    <property type="entry name" value="SERINE/THREONINE-PROTEIN KINASE NEK"/>
    <property type="match status" value="1"/>
</dbReference>
<keyword evidence="8" id="KW-0812">Transmembrane</keyword>
<dbReference type="EC" id="2.7.11.1" evidence="2"/>
<keyword evidence="8" id="KW-1133">Transmembrane helix</keyword>
<dbReference type="PROSITE" id="PS50011">
    <property type="entry name" value="PROTEIN_KINASE_DOM"/>
    <property type="match status" value="1"/>
</dbReference>
<accession>A0A921JSL3</accession>
<dbReference type="AlphaFoldDB" id="A0A921JSL3"/>
<dbReference type="InterPro" id="IPR011009">
    <property type="entry name" value="Kinase-like_dom_sf"/>
</dbReference>
<keyword evidence="10" id="KW-0723">Serine/threonine-protein kinase</keyword>
<evidence type="ECO:0000256" key="8">
    <source>
        <dbReference type="SAM" id="Phobius"/>
    </source>
</evidence>
<feature type="binding site" evidence="7">
    <location>
        <position position="42"/>
    </location>
    <ligand>
        <name>ATP</name>
        <dbReference type="ChEBI" id="CHEBI:30616"/>
    </ligand>
</feature>
<feature type="domain" description="Protein kinase" evidence="9">
    <location>
        <begin position="13"/>
        <end position="345"/>
    </location>
</feature>
<dbReference type="PROSITE" id="PS00108">
    <property type="entry name" value="PROTEIN_KINASE_ST"/>
    <property type="match status" value="1"/>
</dbReference>
<evidence type="ECO:0000256" key="1">
    <source>
        <dbReference type="ARBA" id="ARBA00010886"/>
    </source>
</evidence>
<dbReference type="PROSITE" id="PS00107">
    <property type="entry name" value="PROTEIN_KINASE_ATP"/>
    <property type="match status" value="1"/>
</dbReference>
<keyword evidence="4 7" id="KW-0547">Nucleotide-binding</keyword>
<dbReference type="SMART" id="SM00220">
    <property type="entry name" value="S_TKc"/>
    <property type="match status" value="1"/>
</dbReference>
<keyword evidence="8" id="KW-0472">Membrane</keyword>
<keyword evidence="6 7" id="KW-0067">ATP-binding</keyword>
<evidence type="ECO:0000256" key="2">
    <source>
        <dbReference type="ARBA" id="ARBA00012513"/>
    </source>
</evidence>
<sequence length="345" mass="37054">MMRLMGQVFAGRYELVDLVGAGAHGSVWRVWDRRERRYVAGKVLSQADSVAIVRFIREQGLRFEHQHIVAPLGWVGEDDRVMFTMPLVRGGSLSTLLSDYGALPERWVLLIADQLLSALEVVHAAGVVHRDVKPHNILLSPGNQPHVWLSDFGTAVTVDEDVPRLTRLHHVVGTPGYLSPEAAVGADPDPLQDLYAAGVVLWQAVTGERPPRDGAPVVSAALAVTALGGFIVGLLAPAGSRTESAAEARRQLRRIPLPSEQPDEPIEVFDQVPALPDGWGTPDVTPSAFAARVDVPTVVGPAPEVGQSAPLAERSARRLWPLVLSGMVSAIGLLLLVAAAVVWFS</sequence>
<keyword evidence="3" id="KW-0808">Transferase</keyword>
<feature type="transmembrane region" description="Helical" evidence="8">
    <location>
        <begin position="217"/>
        <end position="236"/>
    </location>
</feature>
<dbReference type="Pfam" id="PF00069">
    <property type="entry name" value="Pkinase"/>
    <property type="match status" value="1"/>
</dbReference>
<evidence type="ECO:0000256" key="6">
    <source>
        <dbReference type="ARBA" id="ARBA00022840"/>
    </source>
</evidence>
<gene>
    <name evidence="10" type="ORF">K8V15_11670</name>
</gene>
<dbReference type="Gene3D" id="1.10.510.10">
    <property type="entry name" value="Transferase(Phosphotransferase) domain 1"/>
    <property type="match status" value="1"/>
</dbReference>